<feature type="compositionally biased region" description="Basic residues" evidence="16">
    <location>
        <begin position="1"/>
        <end position="14"/>
    </location>
</feature>
<reference evidence="19 20" key="1">
    <citation type="journal article" date="2020" name="bioRxiv">
        <title>Sequence and annotation of 42 cannabis genomes reveals extensive copy number variation in cannabinoid synthesis and pathogen resistance genes.</title>
        <authorList>
            <person name="Mckernan K.J."/>
            <person name="Helbert Y."/>
            <person name="Kane L.T."/>
            <person name="Ebling H."/>
            <person name="Zhang L."/>
            <person name="Liu B."/>
            <person name="Eaton Z."/>
            <person name="Mclaughlin S."/>
            <person name="Kingan S."/>
            <person name="Baybayan P."/>
            <person name="Concepcion G."/>
            <person name="Jordan M."/>
            <person name="Riva A."/>
            <person name="Barbazuk W."/>
            <person name="Harkins T."/>
        </authorList>
    </citation>
    <scope>NUCLEOTIDE SEQUENCE [LARGE SCALE GENOMIC DNA]</scope>
    <source>
        <strain evidence="20">cv. Jamaican Lion 4</strain>
        <tissue evidence="19">Leaf</tissue>
    </source>
</reference>
<dbReference type="GO" id="GO:0031380">
    <property type="term" value="C:nuclear RNA-directed RNA polymerase complex"/>
    <property type="evidence" value="ECO:0007669"/>
    <property type="project" value="TreeGrafter"/>
</dbReference>
<keyword evidence="20" id="KW-1185">Reference proteome</keyword>
<dbReference type="InterPro" id="IPR000504">
    <property type="entry name" value="RRM_dom"/>
</dbReference>
<dbReference type="SMART" id="SM00859">
    <property type="entry name" value="Semialdhyde_dh"/>
    <property type="match status" value="1"/>
</dbReference>
<name>A0A7J6HPI5_CANSA</name>
<dbReference type="GO" id="GO:0050661">
    <property type="term" value="F:NADP binding"/>
    <property type="evidence" value="ECO:0007669"/>
    <property type="project" value="InterPro"/>
</dbReference>
<dbReference type="SUPFAM" id="SSF54928">
    <property type="entry name" value="RNA-binding domain, RBD"/>
    <property type="match status" value="1"/>
</dbReference>
<evidence type="ECO:0000256" key="5">
    <source>
        <dbReference type="ARBA" id="ARBA00022484"/>
    </source>
</evidence>
<dbReference type="InterPro" id="IPR058751">
    <property type="entry name" value="RDRP_helical"/>
</dbReference>
<dbReference type="SUPFAM" id="SSF51735">
    <property type="entry name" value="NAD(P)-binding Rossmann-fold domains"/>
    <property type="match status" value="1"/>
</dbReference>
<evidence type="ECO:0000256" key="3">
    <source>
        <dbReference type="ARBA" id="ARBA00005762"/>
    </source>
</evidence>
<evidence type="ECO:0000256" key="7">
    <source>
        <dbReference type="ARBA" id="ARBA00022679"/>
    </source>
</evidence>
<dbReference type="UniPathway" id="UPA00050">
    <property type="reaction ID" value="UER00463"/>
</dbReference>
<evidence type="ECO:0000313" key="20">
    <source>
        <dbReference type="Proteomes" id="UP000583929"/>
    </source>
</evidence>
<dbReference type="Proteomes" id="UP000583929">
    <property type="component" value="Unassembled WGS sequence"/>
</dbReference>
<dbReference type="CDD" id="cd18131">
    <property type="entry name" value="ASADH_C_bac_euk_like"/>
    <property type="match status" value="1"/>
</dbReference>
<keyword evidence="9" id="KW-0791">Threonine biosynthesis</keyword>
<dbReference type="CDD" id="cd02316">
    <property type="entry name" value="VcASADH2_like_N"/>
    <property type="match status" value="1"/>
</dbReference>
<dbReference type="InterPro" id="IPR058763">
    <property type="entry name" value="RRM_RDR1/2-like"/>
</dbReference>
<dbReference type="InterPro" id="IPR035979">
    <property type="entry name" value="RBD_domain_sf"/>
</dbReference>
<dbReference type="GO" id="GO:0009097">
    <property type="term" value="P:isoleucine biosynthetic process"/>
    <property type="evidence" value="ECO:0007669"/>
    <property type="project" value="InterPro"/>
</dbReference>
<feature type="domain" description="RRM" evidence="17">
    <location>
        <begin position="1539"/>
        <end position="1615"/>
    </location>
</feature>
<comment type="pathway">
    <text evidence="2">Amino-acid biosynthesis; L-threonine biosynthesis; L-threonine from L-aspartate: step 2/5.</text>
</comment>
<dbReference type="Gene3D" id="3.30.70.330">
    <property type="match status" value="1"/>
</dbReference>
<dbReference type="Pfam" id="PF24823">
    <property type="entry name" value="PH_RDR2"/>
    <property type="match status" value="2"/>
</dbReference>
<comment type="catalytic activity">
    <reaction evidence="15">
        <text>RNA(n) + a ribonucleoside 5'-triphosphate = RNA(n+1) + diphosphate</text>
        <dbReference type="Rhea" id="RHEA:21248"/>
        <dbReference type="Rhea" id="RHEA-COMP:14527"/>
        <dbReference type="Rhea" id="RHEA-COMP:17342"/>
        <dbReference type="ChEBI" id="CHEBI:33019"/>
        <dbReference type="ChEBI" id="CHEBI:61557"/>
        <dbReference type="ChEBI" id="CHEBI:140395"/>
        <dbReference type="EC" id="2.7.7.48"/>
    </reaction>
</comment>
<gene>
    <name evidence="19" type="ORF">G4B88_009028</name>
</gene>
<dbReference type="InterPro" id="IPR058752">
    <property type="entry name" value="RDRP_C_head"/>
</dbReference>
<keyword evidence="13" id="KW-0943">RNA-mediated gene silencing</keyword>
<evidence type="ECO:0000256" key="16">
    <source>
        <dbReference type="SAM" id="MobiDB-lite"/>
    </source>
</evidence>
<comment type="similarity">
    <text evidence="4">Belongs to the aspartate-semialdehyde dehydrogenase family.</text>
</comment>
<dbReference type="GO" id="GO:0009088">
    <property type="term" value="P:threonine biosynthetic process"/>
    <property type="evidence" value="ECO:0007669"/>
    <property type="project" value="UniProtKB-UniPathway"/>
</dbReference>
<dbReference type="HAMAP" id="MF_02121">
    <property type="entry name" value="ASADH"/>
    <property type="match status" value="1"/>
</dbReference>
<keyword evidence="6" id="KW-0028">Amino-acid biosynthesis</keyword>
<comment type="caution">
    <text evidence="19">The sequence shown here is derived from an EMBL/GenBank/DDBJ whole genome shotgun (WGS) entry which is preliminary data.</text>
</comment>
<evidence type="ECO:0000256" key="15">
    <source>
        <dbReference type="ARBA" id="ARBA00048744"/>
    </source>
</evidence>
<keyword evidence="12" id="KW-0560">Oxidoreductase</keyword>
<dbReference type="InterPro" id="IPR000534">
    <property type="entry name" value="Semialdehyde_DH_NAD-bd"/>
</dbReference>
<dbReference type="GO" id="GO:0009086">
    <property type="term" value="P:methionine biosynthetic process"/>
    <property type="evidence" value="ECO:0007669"/>
    <property type="project" value="UniProtKB-KW"/>
</dbReference>
<dbReference type="GO" id="GO:0003723">
    <property type="term" value="F:RNA binding"/>
    <property type="evidence" value="ECO:0007669"/>
    <property type="project" value="UniProtKB-KW"/>
</dbReference>
<dbReference type="InterPro" id="IPR012080">
    <property type="entry name" value="Asp_semialdehyde_DH"/>
</dbReference>
<dbReference type="InterPro" id="IPR005986">
    <property type="entry name" value="Asp_semialdehyde_DH_beta"/>
</dbReference>
<dbReference type="SUPFAM" id="SSF55347">
    <property type="entry name" value="Glyceraldehyde-3-phosphate dehydrogenase-like, C-terminal domain"/>
    <property type="match status" value="1"/>
</dbReference>
<keyword evidence="7" id="KW-0808">Transferase</keyword>
<dbReference type="Gene3D" id="3.30.360.10">
    <property type="entry name" value="Dihydrodipicolinate Reductase, domain 2"/>
    <property type="match status" value="1"/>
</dbReference>
<evidence type="ECO:0000256" key="10">
    <source>
        <dbReference type="ARBA" id="ARBA00022857"/>
    </source>
</evidence>
<dbReference type="Pfam" id="PF01118">
    <property type="entry name" value="Semialdhyde_dh"/>
    <property type="match status" value="1"/>
</dbReference>
<dbReference type="InterPro" id="IPR012280">
    <property type="entry name" value="Semialdhyde_DH_dimer_dom"/>
</dbReference>
<protein>
    <recommendedName>
        <fullName evidence="21">RNA-directed RNA polymerase</fullName>
    </recommendedName>
</protein>
<proteinExistence type="inferred from homology"/>
<comment type="similarity">
    <text evidence="3">Belongs to the RdRP family.</text>
</comment>
<dbReference type="GO" id="GO:0004073">
    <property type="term" value="F:aspartate-semialdehyde dehydrogenase activity"/>
    <property type="evidence" value="ECO:0007669"/>
    <property type="project" value="InterPro"/>
</dbReference>
<dbReference type="PANTHER" id="PTHR23079:SF1">
    <property type="entry name" value="RNA-DEPENDENT RNA POLYMERASE 1"/>
    <property type="match status" value="1"/>
</dbReference>
<evidence type="ECO:0000256" key="12">
    <source>
        <dbReference type="ARBA" id="ARBA00023002"/>
    </source>
</evidence>
<accession>A0A7J6HPI5</accession>
<dbReference type="SMART" id="SM00360">
    <property type="entry name" value="RRM"/>
    <property type="match status" value="2"/>
</dbReference>
<keyword evidence="5" id="KW-0696">RNA-directed RNA polymerase</keyword>
<feature type="domain" description="Semialdehyde dehydrogenase NAD-binding" evidence="18">
    <location>
        <begin position="44"/>
        <end position="159"/>
    </location>
</feature>
<evidence type="ECO:0008006" key="21">
    <source>
        <dbReference type="Google" id="ProtNLM"/>
    </source>
</evidence>
<dbReference type="NCBIfam" id="NF011456">
    <property type="entry name" value="PRK14874.1"/>
    <property type="match status" value="1"/>
</dbReference>
<dbReference type="GO" id="GO:0046983">
    <property type="term" value="F:protein dimerization activity"/>
    <property type="evidence" value="ECO:0007669"/>
    <property type="project" value="InterPro"/>
</dbReference>
<dbReference type="GO" id="GO:0009089">
    <property type="term" value="P:lysine biosynthetic process via diaminopimelate"/>
    <property type="evidence" value="ECO:0007669"/>
    <property type="project" value="UniProtKB-UniPathway"/>
</dbReference>
<dbReference type="GO" id="GO:0003968">
    <property type="term" value="F:RNA-directed RNA polymerase activity"/>
    <property type="evidence" value="ECO:0007669"/>
    <property type="project" value="UniProtKB-KW"/>
</dbReference>
<dbReference type="EMBL" id="JAATIQ010000034">
    <property type="protein sequence ID" value="KAF4397182.1"/>
    <property type="molecule type" value="Genomic_DNA"/>
</dbReference>
<dbReference type="Pfam" id="PF26250">
    <property type="entry name" value="RRM_RdRP1_2"/>
    <property type="match status" value="2"/>
</dbReference>
<evidence type="ECO:0000256" key="4">
    <source>
        <dbReference type="ARBA" id="ARBA00010584"/>
    </source>
</evidence>
<dbReference type="Pfam" id="PF05183">
    <property type="entry name" value="RdRP"/>
    <property type="match status" value="2"/>
</dbReference>
<dbReference type="InterPro" id="IPR012677">
    <property type="entry name" value="Nucleotide-bd_a/b_plait_sf"/>
</dbReference>
<feature type="region of interest" description="Disordered" evidence="16">
    <location>
        <begin position="1"/>
        <end position="25"/>
    </location>
</feature>
<dbReference type="UniPathway" id="UPA00051">
    <property type="reaction ID" value="UER00464"/>
</dbReference>
<dbReference type="InterPro" id="IPR007855">
    <property type="entry name" value="RDRP"/>
</dbReference>
<dbReference type="InterPro" id="IPR057596">
    <property type="entry name" value="RDRP_core"/>
</dbReference>
<evidence type="ECO:0000256" key="13">
    <source>
        <dbReference type="ARBA" id="ARBA00023158"/>
    </source>
</evidence>
<dbReference type="Gene3D" id="3.40.50.720">
    <property type="entry name" value="NAD(P)-binding Rossmann-like Domain"/>
    <property type="match status" value="1"/>
</dbReference>
<dbReference type="UniPathway" id="UPA00034">
    <property type="reaction ID" value="UER00016"/>
</dbReference>
<organism evidence="19 20">
    <name type="scientific">Cannabis sativa</name>
    <name type="common">Hemp</name>
    <name type="synonym">Marijuana</name>
    <dbReference type="NCBI Taxonomy" id="3483"/>
    <lineage>
        <taxon>Eukaryota</taxon>
        <taxon>Viridiplantae</taxon>
        <taxon>Streptophyta</taxon>
        <taxon>Embryophyta</taxon>
        <taxon>Tracheophyta</taxon>
        <taxon>Spermatophyta</taxon>
        <taxon>Magnoliopsida</taxon>
        <taxon>eudicotyledons</taxon>
        <taxon>Gunneridae</taxon>
        <taxon>Pentapetalae</taxon>
        <taxon>rosids</taxon>
        <taxon>fabids</taxon>
        <taxon>Rosales</taxon>
        <taxon>Cannabaceae</taxon>
        <taxon>Cannabis</taxon>
    </lineage>
</organism>
<feature type="domain" description="RRM" evidence="17">
    <location>
        <begin position="382"/>
        <end position="458"/>
    </location>
</feature>
<sequence>MAAFTTHHHPHHQSHLLGRLSTLRPKPRPAPCRVRMALQETGPSLAVVGVTGAVGQEFLSVLSDRDFPYRSIKMLASKRSAGQNISFQDKNYVVEELTADSFNGVDIALFSAGGSISKEFGPLAVERGSIVVDNSSAFRMDDGVPLVIPEVNPDAMKGIKVGNGKGALIANPNCSTIICLMAATPLHRHSKVLRMVVSTYQAASGAGAAAMRELEQQTHEVLAGKEPTCDIFQRQYAFNLFSHNSSVLPNGYNEEEMKLVKETRKIWNDPNIKVTATCIRVPVMRAHAESVNFQFETPLDEETARDILKNAPGVVVIDDRASNNFPTPLEVSNKDDVAVGRIRRDLSQDGNYGLDIFVCGDQIRKGAALNAVQIAELLMGKTIQLYGFSSIENGEEVKTFLEQYTGEGTVYTVEVGEYKIKSRGHAKVQFTDSESVETILSMAEDQQLWYQDSYLKARELNNDIIISSPKELLLFPYGVISDITLHFGSQISEDKFSSLWKRKNVCVKFGTGLRKLYFFFSYGCVEYKLELSFENIWQMELHLPLEQTTKFLVLQNLLSNILFLFSIVNCQLVGAPKIFTKDVSIVNYYKDVPDSCWVRDIDLTPSSSIAQSSALCLEIPTNRRLPDFRDGFVYYKEVEGQFSIDKGSPFSSSSSKLVPIVVPPIDLPYKILFKINSLVQHGCLPGELLDEKFYKLVDPSRIKIDYIESALDKLYQLNGCCYDPLRWLKRQYMNYRNGGQVPKLPTIAVDDGLVYVHRVQITPSRVYFCGPEVNLSNRVLRNYANDLDNFLRLSFVDEDFSRMSSVDLCVTSKKSRNVGRKTRVYDRILSVLSDGIVIGEKRFEFLGFSSSQLRDNSVWMFASREGLDADDIRRWMGDFSSIRNVAKYAARLGQSFGSSRETLSVGCDEIELIPDIEIKTGENKYCFSDGIGKISEDFADQVAKKCGLNRFTPSAFQIRFGGNKGVVAIDPKSSMKLSLRNSMCKYKSENKKLDVLAWSKYQPCFLNRQLITLLSTLGVEDHVFDKKQKEAVRRLDSILTDSIRAQDELEMVAPGEITSILKEMLMCGYKPDEEPFLSMMLQTIHASKLLEIRTKTRIHIPNGRALMGCLDETGTLEYGQVFVQCSTRQVVVFNNNNSSIVTTFVVGKKVVVAKNPCLHPGDIRVLQAVDVPELHHMVDCVVFPQKGERPHTDECSGSDLDGDIYFVCWDNELIPPQQFEAMDYTPAPTIQLDHDVTIKEIQEYFTDYIVNDSLGIIANAHTVFADKEPKKAKSNQCIELAKLFSIAVDFPKTGVPAKIPSRLRAKEYPDFMEKQDKTCYESQHVIGKLFRQIKDVENHSSSIKSFTKEIARKCYDSDMEVDGFEDYIEDALNHKNQYDYKLGSLMDYYDIKTEAEILSGNVVSKSRHFNKKRDLESANYAVKALIKEARSWFNNNKIEIFDQNYDDLCAKKASAWYFVTYHPLFWGACNDDNVSRDHFLSFAWCVFDKLVLIKRDKGGLIRRSLNVSSLETKVSFSFLIVSGSWVFLFLDSKMGKSKTVHLSGFPSYVSAESVKKFLEEHTGEGTVYVIKLRPPKNGNSRSFAIVQFTSMKCAELIVAKASQRLWYGSSYIKAFEMDHDTVPKPRTFDHSLKNIKLYFGCQLSKERFSFLWNVANVSVDFGTRLRKLHFYLTNDLVEYKLQLSYENLWQIELHRPRGQTSKFLLIQLLGGLRIYEKDVRSSGNIYEDPLYNYFRDTPDDQWIRATDFTQSFRIGQSSALCLELSNGLELPNFRESFAYYKESDEQFSLERGVPFSSNLALVPIVGPPSDVHLPFEILFKVNILLQNGCLSGPTLDASFYRLIDPRRVNPDCIDHALEKLYALKECTFQPSLWLSEQYKNYRAARRPPKPSAIALDSGLVYVRRVQVTPTKVYFCGPEVNVSNRVLRHYKHYIDNFLRVSFVDEELERLYSTDLSPRTSTGIEDRKTEIYHRILSVLENGITIGDKKFEFLAFSSSQLRENSLWMFAAEDNIDAGEIREWMGDFRSIRNVAKYAARLGQSFGSSTETLSVYDHEVENIPDVEKITLNGVKYVFSDGIGKISSEFAKKVALKCGFKEFTPSAFQIRYGGYKGVVAVDPTSQVKLSLRKSMCKFESEHTKLDVLAYSKFQPCYLNRQLISLLSTLGVEDRFFLKKQKEAVDQLDAMLTDPLKAQEALELMSSGETTNILKEMLLCNYKPDAEPFLSMMLQTFRSSKLLELRTKSRIFIPNGRAMMGCLDETATLNYGQVFVQFAGTRHRRYFEDSFMFDGGNSNQNFIVQGVVVVAKNPCLHPGDIRVLRAVNVPALHHMVDCVVFPQKGPRPHPNECSGSDLDGDIYYVCWDPDLVPKKQIEPMDYTPAPSKHLDHDVTVEEIMEYFTNYIVNDSLGIIANAHTAFADKESKKAMSDSCIELAKLFSIAVDFPKTGVPAVIPSHLHVKEYPDFMEKPDKSTYESQNVIGKLFRMVKDISLHDSSTRFFTKEVARRSYDPDMEYDGFEEYIDDAVFYKGNYDYKLGNLLDYYGIKTEAEILSGSIMKMSKSFTKRRDAESINMAVRSLRKEARTWFNENGSSLDSGADEVYAKASAWYHVTYHPDYFGFYNEGMNRDHYLSFAWCVYDKLVQIKRNNASMRRSLQQSSLEREFGLRLQLR</sequence>
<evidence type="ECO:0000256" key="14">
    <source>
        <dbReference type="ARBA" id="ARBA00023167"/>
    </source>
</evidence>
<dbReference type="PANTHER" id="PTHR23079">
    <property type="entry name" value="RNA-DEPENDENT RNA POLYMERASE"/>
    <property type="match status" value="1"/>
</dbReference>
<evidence type="ECO:0000256" key="11">
    <source>
        <dbReference type="ARBA" id="ARBA00022884"/>
    </source>
</evidence>
<dbReference type="GO" id="GO:0051287">
    <property type="term" value="F:NAD binding"/>
    <property type="evidence" value="ECO:0007669"/>
    <property type="project" value="InterPro"/>
</dbReference>
<dbReference type="Pfam" id="PF26252">
    <property type="entry name" value="RdRP_helical"/>
    <property type="match status" value="2"/>
</dbReference>
<evidence type="ECO:0000313" key="19">
    <source>
        <dbReference type="EMBL" id="KAF4397182.1"/>
    </source>
</evidence>
<dbReference type="InterPro" id="IPR057590">
    <property type="entry name" value="PH_RDR1/2-like"/>
</dbReference>
<dbReference type="InterPro" id="IPR036291">
    <property type="entry name" value="NAD(P)-bd_dom_sf"/>
</dbReference>
<evidence type="ECO:0000256" key="8">
    <source>
        <dbReference type="ARBA" id="ARBA00022695"/>
    </source>
</evidence>
<keyword evidence="11" id="KW-0694">RNA-binding</keyword>
<keyword evidence="10" id="KW-0521">NADP</keyword>
<evidence type="ECO:0000256" key="1">
    <source>
        <dbReference type="ARBA" id="ARBA00005021"/>
    </source>
</evidence>
<evidence type="ECO:0000259" key="18">
    <source>
        <dbReference type="SMART" id="SM00859"/>
    </source>
</evidence>
<evidence type="ECO:0000256" key="6">
    <source>
        <dbReference type="ARBA" id="ARBA00022605"/>
    </source>
</evidence>
<dbReference type="Pfam" id="PF26253">
    <property type="entry name" value="RdRP_head"/>
    <property type="match status" value="2"/>
</dbReference>
<dbReference type="CDD" id="cd00590">
    <property type="entry name" value="RRM_SF"/>
    <property type="match status" value="1"/>
</dbReference>
<keyword evidence="14" id="KW-0486">Methionine biosynthesis</keyword>
<dbReference type="Pfam" id="PF02774">
    <property type="entry name" value="Semialdhyde_dhC"/>
    <property type="match status" value="1"/>
</dbReference>
<keyword evidence="8" id="KW-0548">Nucleotidyltransferase</keyword>
<evidence type="ECO:0000259" key="17">
    <source>
        <dbReference type="SMART" id="SM00360"/>
    </source>
</evidence>
<evidence type="ECO:0000256" key="2">
    <source>
        <dbReference type="ARBA" id="ARBA00005097"/>
    </source>
</evidence>
<evidence type="ECO:0000256" key="9">
    <source>
        <dbReference type="ARBA" id="ARBA00022697"/>
    </source>
</evidence>
<dbReference type="GO" id="GO:0030422">
    <property type="term" value="P:siRNA processing"/>
    <property type="evidence" value="ECO:0007669"/>
    <property type="project" value="TreeGrafter"/>
</dbReference>
<comment type="pathway">
    <text evidence="1">Amino-acid biosynthesis; L-methionine biosynthesis via de novo pathway; L-homoserine from L-aspartate: step 2/3.</text>
</comment>
<dbReference type="NCBIfam" id="TIGR01296">
    <property type="entry name" value="asd_B"/>
    <property type="match status" value="1"/>
</dbReference>